<evidence type="ECO:0000256" key="3">
    <source>
        <dbReference type="ARBA" id="ARBA00022553"/>
    </source>
</evidence>
<dbReference type="CDD" id="cd05032">
    <property type="entry name" value="PTKc_InsR_like"/>
    <property type="match status" value="1"/>
</dbReference>
<dbReference type="Gene3D" id="2.60.40.10">
    <property type="entry name" value="Immunoglobulins"/>
    <property type="match status" value="3"/>
</dbReference>
<gene>
    <name evidence="27" type="ORF">LAZ67_2003711</name>
</gene>
<keyword evidence="7" id="KW-0479">Metal-binding</keyword>
<evidence type="ECO:0000256" key="5">
    <source>
        <dbReference type="ARBA" id="ARBA00022685"/>
    </source>
</evidence>
<accession>A0ABY6K4U7</accession>
<keyword evidence="13 23" id="KW-1133">Transmembrane helix</keyword>
<organism evidence="27 28">
    <name type="scientific">Cordylochernes scorpioides</name>
    <dbReference type="NCBI Taxonomy" id="51811"/>
    <lineage>
        <taxon>Eukaryota</taxon>
        <taxon>Metazoa</taxon>
        <taxon>Ecdysozoa</taxon>
        <taxon>Arthropoda</taxon>
        <taxon>Chelicerata</taxon>
        <taxon>Arachnida</taxon>
        <taxon>Pseudoscorpiones</taxon>
        <taxon>Cheliferoidea</taxon>
        <taxon>Chernetidae</taxon>
        <taxon>Cordylochernes</taxon>
    </lineage>
</organism>
<evidence type="ECO:0000259" key="26">
    <source>
        <dbReference type="PROSITE" id="PS51379"/>
    </source>
</evidence>
<dbReference type="Gene3D" id="1.10.510.10">
    <property type="entry name" value="Transferase(Phosphotransferase) domain 1"/>
    <property type="match status" value="1"/>
</dbReference>
<dbReference type="Gene3D" id="2.10.220.10">
    <property type="entry name" value="Hormone Receptor, Insulin-like Growth Factor Receptor 1, Chain A, domain 2"/>
    <property type="match status" value="1"/>
</dbReference>
<evidence type="ECO:0000256" key="21">
    <source>
        <dbReference type="RuleBase" id="RU000312"/>
    </source>
</evidence>
<keyword evidence="17" id="KW-0325">Glycoprotein</keyword>
<keyword evidence="4" id="KW-0808">Transferase</keyword>
<dbReference type="InterPro" id="IPR003961">
    <property type="entry name" value="FN3_dom"/>
</dbReference>
<dbReference type="EC" id="2.7.10.1" evidence="21"/>
<protein>
    <recommendedName>
        <fullName evidence="21">Tyrosine-protein kinase receptor</fullName>
        <ecNumber evidence="21">2.7.10.1</ecNumber>
    </recommendedName>
</protein>
<keyword evidence="15" id="KW-0829">Tyrosine-protein kinase</keyword>
<evidence type="ECO:0000256" key="15">
    <source>
        <dbReference type="ARBA" id="ARBA00023137"/>
    </source>
</evidence>
<keyword evidence="14 23" id="KW-0472">Membrane</keyword>
<evidence type="ECO:0000256" key="10">
    <source>
        <dbReference type="ARBA" id="ARBA00022741"/>
    </source>
</evidence>
<dbReference type="InterPro" id="IPR020635">
    <property type="entry name" value="Tyr_kinase_cat_dom"/>
</dbReference>
<evidence type="ECO:0000313" key="27">
    <source>
        <dbReference type="EMBL" id="UYV63309.1"/>
    </source>
</evidence>
<keyword evidence="28" id="KW-1185">Reference proteome</keyword>
<reference evidence="27 28" key="1">
    <citation type="submission" date="2022-01" db="EMBL/GenBank/DDBJ databases">
        <title>A chromosomal length assembly of Cordylochernes scorpioides.</title>
        <authorList>
            <person name="Zeh D."/>
            <person name="Zeh J."/>
        </authorList>
    </citation>
    <scope>NUCLEOTIDE SEQUENCE [LARGE SCALE GENOMIC DNA]</scope>
    <source>
        <strain evidence="27">IN4F17</strain>
        <tissue evidence="27">Whole Body</tissue>
    </source>
</reference>
<dbReference type="CDD" id="cd00063">
    <property type="entry name" value="FN3"/>
    <property type="match status" value="3"/>
</dbReference>
<dbReference type="SUPFAM" id="SSF56112">
    <property type="entry name" value="Protein kinase-like (PK-like)"/>
    <property type="match status" value="1"/>
</dbReference>
<evidence type="ECO:0000256" key="16">
    <source>
        <dbReference type="ARBA" id="ARBA00023170"/>
    </source>
</evidence>
<evidence type="ECO:0000256" key="20">
    <source>
        <dbReference type="PROSITE-ProRule" id="PRU10141"/>
    </source>
</evidence>
<keyword evidence="8" id="KW-0732">Signal</keyword>
<feature type="region of interest" description="Disordered" evidence="22">
    <location>
        <begin position="1240"/>
        <end position="1289"/>
    </location>
</feature>
<evidence type="ECO:0000259" key="25">
    <source>
        <dbReference type="PROSITE" id="PS50853"/>
    </source>
</evidence>
<dbReference type="PROSITE" id="PS50853">
    <property type="entry name" value="FN3"/>
    <property type="match status" value="3"/>
</dbReference>
<keyword evidence="6 21" id="KW-0812">Transmembrane</keyword>
<dbReference type="InterPro" id="IPR008266">
    <property type="entry name" value="Tyr_kinase_AS"/>
</dbReference>
<evidence type="ECO:0000256" key="23">
    <source>
        <dbReference type="SAM" id="Phobius"/>
    </source>
</evidence>
<dbReference type="EMBL" id="CP092864">
    <property type="protein sequence ID" value="UYV63309.1"/>
    <property type="molecule type" value="Genomic_DNA"/>
</dbReference>
<dbReference type="InterPro" id="IPR050122">
    <property type="entry name" value="RTK"/>
</dbReference>
<evidence type="ECO:0000256" key="7">
    <source>
        <dbReference type="ARBA" id="ARBA00022723"/>
    </source>
</evidence>
<dbReference type="InterPro" id="IPR013783">
    <property type="entry name" value="Ig-like_fold"/>
</dbReference>
<comment type="similarity">
    <text evidence="21">Belongs to the protein kinase superfamily. Tyr protein kinase family. Insulin receptor subfamily.</text>
</comment>
<keyword evidence="5" id="KW-0165">Cleavage on pair of basic residues</keyword>
<dbReference type="SMART" id="SM00261">
    <property type="entry name" value="FU"/>
    <property type="match status" value="1"/>
</dbReference>
<dbReference type="SUPFAM" id="SSF57184">
    <property type="entry name" value="Growth factor receptor domain"/>
    <property type="match status" value="1"/>
</dbReference>
<feature type="domain" description="Fibronectin type-III" evidence="25">
    <location>
        <begin position="770"/>
        <end position="869"/>
    </location>
</feature>
<evidence type="ECO:0000256" key="22">
    <source>
        <dbReference type="SAM" id="MobiDB-lite"/>
    </source>
</evidence>
<keyword evidence="9" id="KW-0677">Repeat</keyword>
<dbReference type="InterPro" id="IPR017896">
    <property type="entry name" value="4Fe4S_Fe-S-bd"/>
</dbReference>
<feature type="domain" description="Fibronectin type-III" evidence="25">
    <location>
        <begin position="520"/>
        <end position="614"/>
    </location>
</feature>
<keyword evidence="16 21" id="KW-0675">Receptor</keyword>
<evidence type="ECO:0000256" key="12">
    <source>
        <dbReference type="ARBA" id="ARBA00022840"/>
    </source>
</evidence>
<keyword evidence="10 20" id="KW-0547">Nucleotide-binding</keyword>
<evidence type="ECO:0000256" key="18">
    <source>
        <dbReference type="ARBA" id="ARBA00023211"/>
    </source>
</evidence>
<dbReference type="Pfam" id="PF01030">
    <property type="entry name" value="Recep_L_domain"/>
    <property type="match status" value="2"/>
</dbReference>
<feature type="transmembrane region" description="Helical" evidence="23">
    <location>
        <begin position="877"/>
        <end position="900"/>
    </location>
</feature>
<evidence type="ECO:0000256" key="9">
    <source>
        <dbReference type="ARBA" id="ARBA00022737"/>
    </source>
</evidence>
<evidence type="ECO:0000256" key="13">
    <source>
        <dbReference type="ARBA" id="ARBA00022989"/>
    </source>
</evidence>
<dbReference type="PANTHER" id="PTHR24416:SF525">
    <property type="entry name" value="INSULIN-LIKE RECEPTOR"/>
    <property type="match status" value="1"/>
</dbReference>
<keyword evidence="3 21" id="KW-0597">Phosphoprotein</keyword>
<dbReference type="Proteomes" id="UP001235939">
    <property type="component" value="Chromosome 02"/>
</dbReference>
<dbReference type="Pfam" id="PF00757">
    <property type="entry name" value="Furin-like"/>
    <property type="match status" value="1"/>
</dbReference>
<dbReference type="InterPro" id="IPR001245">
    <property type="entry name" value="Ser-Thr/Tyr_kinase_cat_dom"/>
</dbReference>
<dbReference type="Pfam" id="PF07714">
    <property type="entry name" value="PK_Tyr_Ser-Thr"/>
    <property type="match status" value="1"/>
</dbReference>
<keyword evidence="11" id="KW-0418">Kinase</keyword>
<dbReference type="PRINTS" id="PR00109">
    <property type="entry name" value="TYRKINASE"/>
</dbReference>
<dbReference type="PROSITE" id="PS00109">
    <property type="entry name" value="PROTEIN_KINASE_TYR"/>
    <property type="match status" value="1"/>
</dbReference>
<dbReference type="InterPro" id="IPR006212">
    <property type="entry name" value="Furin_repeat"/>
</dbReference>
<evidence type="ECO:0000256" key="6">
    <source>
        <dbReference type="ARBA" id="ARBA00022692"/>
    </source>
</evidence>
<proteinExistence type="inferred from homology"/>
<comment type="subcellular location">
    <subcellularLocation>
        <location evidence="2">Membrane</location>
        <topology evidence="2">Single-pass type I membrane protein</topology>
    </subcellularLocation>
</comment>
<keyword evidence="18" id="KW-0464">Manganese</keyword>
<feature type="binding site" evidence="20">
    <location>
        <position position="985"/>
    </location>
    <ligand>
        <name>ATP</name>
        <dbReference type="ChEBI" id="CHEBI:30616"/>
    </ligand>
</feature>
<dbReference type="SUPFAM" id="SSF49265">
    <property type="entry name" value="Fibronectin type III"/>
    <property type="match status" value="3"/>
</dbReference>
<dbReference type="InterPro" id="IPR036116">
    <property type="entry name" value="FN3_sf"/>
</dbReference>
<feature type="domain" description="4Fe-4S ferredoxin-type" evidence="26">
    <location>
        <begin position="226"/>
        <end position="256"/>
    </location>
</feature>
<dbReference type="PROSITE" id="PS00107">
    <property type="entry name" value="PROTEIN_KINASE_ATP"/>
    <property type="match status" value="1"/>
</dbReference>
<dbReference type="SMART" id="SM00060">
    <property type="entry name" value="FN3"/>
    <property type="match status" value="3"/>
</dbReference>
<dbReference type="InterPro" id="IPR009030">
    <property type="entry name" value="Growth_fac_rcpt_cys_sf"/>
</dbReference>
<evidence type="ECO:0000256" key="11">
    <source>
        <dbReference type="ARBA" id="ARBA00022777"/>
    </source>
</evidence>
<dbReference type="CDD" id="cd00064">
    <property type="entry name" value="FU"/>
    <property type="match status" value="1"/>
</dbReference>
<dbReference type="InterPro" id="IPR017441">
    <property type="entry name" value="Protein_kinase_ATP_BS"/>
</dbReference>
<sequence>MEISLPSLTDIRRGSVRVESNPNLCYVKTVDWDQIATEGAGGHFIKDNRNPASCPACSSQRDCALSSGAGQPTYLCWNSHLCQKGTSPPLALYISALTRTQLGWQKFATSHPERPGLARFLSSISLCADKCIHNKTTCGRKPTDCCHKECLGGCTGPLNTNCTACRHVTFQGRCLTKCPHHTYEYMGRRCIDENECRKMSHSGVARSVNYKPFNGKCEANCPPGYTENENDSYSCIPCKESCPKVCPSSIVNSVATAQMLRGCTFINGSLQIQIKGRENVMRELEKNLESIQEIYGYLKIIRSFPIESLNFLKNLTVIHGEVLEQNTYSFFVLDNPNLQDLWDWENRKKRLQIRKGKVFFHFNSKLCLSKIDQLKQYADVNPWNEQDVSPMSNGDRVACNLTTFSIRFGRVSSSSAILIWDNFRRNLSDPRNLLGYVIYYREAPEQNITIYDGRDACGTDAWMTVDVEALDQEDMFFIITYLKPFTQYAIYIRTFTLASSQLGAQSTIHYLRTMPDTPSPPQSISAYSTSPSKIFIQWHSPKRPNGIVTHYQVRVTPEEDSMEFISKRNYCTERKYDCSLKAGRQATLDTCAALLLPDLKKLPAEKEESTKKMGFGSTSNGTEDCCSCKAKHQLDQNEETHEAQIDFEDFVHNSVYVRNPEALYGNNEQNTTSSWPLNWTTTTTSTTTSTALPPVTTTTSTAVPPISTAIETRVYNDTMLVMADLSHFTEYTIEVTACLDENTNTSKQPCSTKAITTVRTLPLGGMDDINPHSIRINTDNATMGMVTLHWQEPLNPNGLVVTYTIEYRKVDSDGHKPIPVCLPWVEYQDKMGYSILGLSAGNYSIILRTTSLAGHSNWTQPIYFTIPQARYDWSTEIIIIITVSLIVIIAIIILVGAIYLRKKNLKWITLGWSFRRYSIPEEIIYASINPEYVSTAYVYKPDEWEVERDKITIIKELGQGSFGMVYEGEARDIVPGQAVVKCAIKTVNDNASYKERLEFLMEASVMKAFNCHHVVKLLGVVSQSPPTLVIMELMANGDLKSYLRSHRPFEHPDLRPPTLKQIFQMAAEIADGMAYLSDKKFVHRDLAARNCMVAEDMTVKIGDFGMTRDIYETDYYRKGGKGLLPVRWMAPESLKDGIFTSHSDVWSYGVVLWEMATLASQPYQGLSNEQVLDYVLAGKHMDMPENCPEKLYSLMCKCWERRASDRPTFGQLIEILLPDVNPHFYEVSFYVKEKMEEAEVTPSTPLRSGSTEDLPTQYFPSSALASPPGSDSGSKVSNGHVPAPRQTPC</sequence>
<dbReference type="InterPro" id="IPR011009">
    <property type="entry name" value="Kinase-like_dom_sf"/>
</dbReference>
<evidence type="ECO:0000313" key="28">
    <source>
        <dbReference type="Proteomes" id="UP001235939"/>
    </source>
</evidence>
<evidence type="ECO:0000256" key="14">
    <source>
        <dbReference type="ARBA" id="ARBA00023136"/>
    </source>
</evidence>
<evidence type="ECO:0000256" key="8">
    <source>
        <dbReference type="ARBA" id="ARBA00022729"/>
    </source>
</evidence>
<evidence type="ECO:0000256" key="17">
    <source>
        <dbReference type="ARBA" id="ARBA00023180"/>
    </source>
</evidence>
<dbReference type="PROSITE" id="PS00239">
    <property type="entry name" value="RECEPTOR_TYR_KIN_II"/>
    <property type="match status" value="1"/>
</dbReference>
<dbReference type="SMART" id="SM00219">
    <property type="entry name" value="TyrKc"/>
    <property type="match status" value="1"/>
</dbReference>
<dbReference type="PROSITE" id="PS51379">
    <property type="entry name" value="4FE4S_FER_2"/>
    <property type="match status" value="1"/>
</dbReference>
<evidence type="ECO:0000256" key="19">
    <source>
        <dbReference type="ARBA" id="ARBA00051243"/>
    </source>
</evidence>
<keyword evidence="12 20" id="KW-0067">ATP-binding</keyword>
<comment type="catalytic activity">
    <reaction evidence="19 21">
        <text>L-tyrosyl-[protein] + ATP = O-phospho-L-tyrosyl-[protein] + ADP + H(+)</text>
        <dbReference type="Rhea" id="RHEA:10596"/>
        <dbReference type="Rhea" id="RHEA-COMP:10136"/>
        <dbReference type="Rhea" id="RHEA-COMP:20101"/>
        <dbReference type="ChEBI" id="CHEBI:15378"/>
        <dbReference type="ChEBI" id="CHEBI:30616"/>
        <dbReference type="ChEBI" id="CHEBI:46858"/>
        <dbReference type="ChEBI" id="CHEBI:61978"/>
        <dbReference type="ChEBI" id="CHEBI:456216"/>
        <dbReference type="EC" id="2.7.10.1"/>
    </reaction>
</comment>
<dbReference type="InterPro" id="IPR002011">
    <property type="entry name" value="Tyr_kinase_rcpt_2_CS"/>
</dbReference>
<evidence type="ECO:0000259" key="24">
    <source>
        <dbReference type="PROSITE" id="PS50011"/>
    </source>
</evidence>
<feature type="domain" description="Protein kinase" evidence="24">
    <location>
        <begin position="951"/>
        <end position="1224"/>
    </location>
</feature>
<dbReference type="InterPro" id="IPR036941">
    <property type="entry name" value="Rcpt_L-dom_sf"/>
</dbReference>
<dbReference type="PROSITE" id="PS50011">
    <property type="entry name" value="PROTEIN_KINASE_DOM"/>
    <property type="match status" value="1"/>
</dbReference>
<feature type="compositionally biased region" description="Polar residues" evidence="22">
    <location>
        <begin position="1241"/>
        <end position="1277"/>
    </location>
</feature>
<dbReference type="PANTHER" id="PTHR24416">
    <property type="entry name" value="TYROSINE-PROTEIN KINASE RECEPTOR"/>
    <property type="match status" value="1"/>
</dbReference>
<dbReference type="Gene3D" id="3.30.200.20">
    <property type="entry name" value="Phosphorylase Kinase, domain 1"/>
    <property type="match status" value="1"/>
</dbReference>
<dbReference type="InterPro" id="IPR000719">
    <property type="entry name" value="Prot_kinase_dom"/>
</dbReference>
<feature type="domain" description="Fibronectin type-III" evidence="25">
    <location>
        <begin position="402"/>
        <end position="516"/>
    </location>
</feature>
<comment type="cofactor">
    <cofactor evidence="1">
        <name>Mn(2+)</name>
        <dbReference type="ChEBI" id="CHEBI:29035"/>
    </cofactor>
</comment>
<dbReference type="InterPro" id="IPR000494">
    <property type="entry name" value="Rcpt_L-dom"/>
</dbReference>
<evidence type="ECO:0000256" key="4">
    <source>
        <dbReference type="ARBA" id="ARBA00022679"/>
    </source>
</evidence>
<dbReference type="InterPro" id="IPR006211">
    <property type="entry name" value="Furin-like_Cys-rich_dom"/>
</dbReference>
<dbReference type="SUPFAM" id="SSF52058">
    <property type="entry name" value="L domain-like"/>
    <property type="match status" value="2"/>
</dbReference>
<name>A0ABY6K4U7_9ARAC</name>
<dbReference type="Gene3D" id="3.80.20.20">
    <property type="entry name" value="Receptor L-domain"/>
    <property type="match status" value="3"/>
</dbReference>
<evidence type="ECO:0000256" key="2">
    <source>
        <dbReference type="ARBA" id="ARBA00004479"/>
    </source>
</evidence>
<evidence type="ECO:0000256" key="1">
    <source>
        <dbReference type="ARBA" id="ARBA00001936"/>
    </source>
</evidence>